<dbReference type="CDD" id="cd02947">
    <property type="entry name" value="TRX_family"/>
    <property type="match status" value="1"/>
</dbReference>
<feature type="non-terminal residue" evidence="3">
    <location>
        <position position="131"/>
    </location>
</feature>
<evidence type="ECO:0000259" key="2">
    <source>
        <dbReference type="PROSITE" id="PS51352"/>
    </source>
</evidence>
<dbReference type="PROSITE" id="PS51352">
    <property type="entry name" value="THIOREDOXIN_2"/>
    <property type="match status" value="1"/>
</dbReference>
<feature type="domain" description="Thioredoxin" evidence="2">
    <location>
        <begin position="1"/>
        <end position="112"/>
    </location>
</feature>
<evidence type="ECO:0000256" key="1">
    <source>
        <dbReference type="ARBA" id="ARBA00008987"/>
    </source>
</evidence>
<reference evidence="3" key="1">
    <citation type="submission" date="2013-07" db="EMBL/GenBank/DDBJ databases">
        <title>Functional and evolutionary insights for the origin and mechanisms of complete desiccation tolerance from genome of the sleeping chironomid Polypedilum vanderplanki.</title>
        <authorList>
            <person name="Gusev O."/>
            <person name="Suetsugu Y."/>
            <person name="Cornette R."/>
            <person name="Kawashima T."/>
            <person name="Logacheva M."/>
            <person name="Kondrashev A."/>
            <person name="Penin A."/>
            <person name="Hatanaka R."/>
            <person name="Kikuta S."/>
            <person name="Shimura S."/>
            <person name="Katayose Y."/>
            <person name="Matsumoto T."/>
            <person name="Shagimardanova E."/>
            <person name="Alexeev D."/>
            <person name="Govorun V."/>
            <person name="Wisecaver J."/>
            <person name="Mikheyev A."/>
            <person name="Koyanagi R."/>
            <person name="Nishiyama T."/>
            <person name="Shigenobu S."/>
            <person name="Shibata T.F."/>
            <person name="Hasebe M."/>
            <person name="Okuda T."/>
            <person name="Satoh N."/>
            <person name="Kikawada T."/>
        </authorList>
    </citation>
    <scope>NUCLEOTIDE SEQUENCE</scope>
</reference>
<comment type="similarity">
    <text evidence="1">Belongs to the thioredoxin family.</text>
</comment>
<dbReference type="AlphaFoldDB" id="S6BEL5"/>
<organism evidence="3">
    <name type="scientific">Polypedilum vanderplanki</name>
    <name type="common">Sleeping chironomid midge</name>
    <dbReference type="NCBI Taxonomy" id="319348"/>
    <lineage>
        <taxon>Eukaryota</taxon>
        <taxon>Metazoa</taxon>
        <taxon>Ecdysozoa</taxon>
        <taxon>Arthropoda</taxon>
        <taxon>Hexapoda</taxon>
        <taxon>Insecta</taxon>
        <taxon>Pterygota</taxon>
        <taxon>Neoptera</taxon>
        <taxon>Endopterygota</taxon>
        <taxon>Diptera</taxon>
        <taxon>Nematocera</taxon>
        <taxon>Chironomoidea</taxon>
        <taxon>Chironomidae</taxon>
        <taxon>Chironominae</taxon>
        <taxon>Polypedilum</taxon>
        <taxon>Polypedilum</taxon>
    </lineage>
</organism>
<evidence type="ECO:0000313" key="3">
    <source>
        <dbReference type="EMBL" id="BAN67601.1"/>
    </source>
</evidence>
<dbReference type="Pfam" id="PF00085">
    <property type="entry name" value="Thioredoxin"/>
    <property type="match status" value="1"/>
</dbReference>
<dbReference type="InterPro" id="IPR013766">
    <property type="entry name" value="Thioredoxin_domain"/>
</dbReference>
<dbReference type="InterPro" id="IPR036249">
    <property type="entry name" value="Thioredoxin-like_sf"/>
</dbReference>
<dbReference type="Gene3D" id="3.40.30.10">
    <property type="entry name" value="Glutaredoxin"/>
    <property type="match status" value="1"/>
</dbReference>
<dbReference type="SUPFAM" id="SSF52833">
    <property type="entry name" value="Thioredoxin-like"/>
    <property type="match status" value="1"/>
</dbReference>
<dbReference type="EMBL" id="AB842144">
    <property type="protein sequence ID" value="BAN67601.1"/>
    <property type="molecule type" value="mRNA"/>
</dbReference>
<proteinExistence type="evidence at transcript level"/>
<protein>
    <submittedName>
        <fullName evidence="3">Thioredoxin</fullName>
    </submittedName>
</protein>
<gene>
    <name evidence="3" type="primary">PvTrx24</name>
</gene>
<dbReference type="GO" id="GO:0045454">
    <property type="term" value="P:cell redox homeostasis"/>
    <property type="evidence" value="ECO:0007669"/>
    <property type="project" value="TreeGrafter"/>
</dbReference>
<dbReference type="PANTHER" id="PTHR43601:SF3">
    <property type="entry name" value="THIOREDOXIN, MITOCHONDRIAL"/>
    <property type="match status" value="1"/>
</dbReference>
<name>S6BEL5_POLVA</name>
<accession>S6BEL5</accession>
<dbReference type="PANTHER" id="PTHR43601">
    <property type="entry name" value="THIOREDOXIN, MITOCHONDRIAL"/>
    <property type="match status" value="1"/>
</dbReference>
<sequence>MSKALIIDIKDEKDYENRVLNSKDPVVVSFDTPWCESCNILNLKIKEVVGKYKGKVVMAKVNTNDLPNLVPHNSDTVILPIVAIAKDGKIQSHIEGVQGTDDIKKFVDENVKKNIKRMCICKLKIKFSLNI</sequence>